<feature type="domain" description="LITAF" evidence="6">
    <location>
        <begin position="21"/>
        <end position="105"/>
    </location>
</feature>
<keyword evidence="4" id="KW-0862">Zinc</keyword>
<sequence length="108" mass="12156">MNHLGVGQQQKKTVICNNTEVQLVIPQQPQNIQFTRQPHVVYCANCNNQIQTNVQLKIGKGQLLMALIMLPKLLCACVIPLLMDDCRDAVHLCPVCQAEVGRKNFIFE</sequence>
<name>A0A8S1MNK1_PARPR</name>
<dbReference type="PROSITE" id="PS51837">
    <property type="entry name" value="LITAF"/>
    <property type="match status" value="1"/>
</dbReference>
<evidence type="ECO:0000256" key="2">
    <source>
        <dbReference type="ARBA" id="ARBA00005975"/>
    </source>
</evidence>
<protein>
    <recommendedName>
        <fullName evidence="6">LITAF domain-containing protein</fullName>
    </recommendedName>
</protein>
<evidence type="ECO:0000313" key="8">
    <source>
        <dbReference type="Proteomes" id="UP000688137"/>
    </source>
</evidence>
<keyword evidence="3" id="KW-0479">Metal-binding</keyword>
<evidence type="ECO:0000256" key="3">
    <source>
        <dbReference type="ARBA" id="ARBA00022723"/>
    </source>
</evidence>
<gene>
    <name evidence="7" type="ORF">PPRIM_AZ9-3.1.T0600238</name>
</gene>
<dbReference type="OMA" id="YCANCNN"/>
<dbReference type="EMBL" id="CAJJDM010000061">
    <property type="protein sequence ID" value="CAD8078763.1"/>
    <property type="molecule type" value="Genomic_DNA"/>
</dbReference>
<evidence type="ECO:0000259" key="6">
    <source>
        <dbReference type="PROSITE" id="PS51837"/>
    </source>
</evidence>
<proteinExistence type="inferred from homology"/>
<comment type="subcellular location">
    <subcellularLocation>
        <location evidence="1">Membrane</location>
        <topology evidence="1">Peripheral membrane protein</topology>
    </subcellularLocation>
</comment>
<keyword evidence="5" id="KW-0472">Membrane</keyword>
<dbReference type="GO" id="GO:0008270">
    <property type="term" value="F:zinc ion binding"/>
    <property type="evidence" value="ECO:0007669"/>
    <property type="project" value="TreeGrafter"/>
</dbReference>
<dbReference type="PANTHER" id="PTHR23292">
    <property type="entry name" value="LIPOPOLYSACCHARIDE-INDUCED TUMOR NECROSIS FACTOR-ALPHA FACTOR"/>
    <property type="match status" value="1"/>
</dbReference>
<dbReference type="Proteomes" id="UP000688137">
    <property type="component" value="Unassembled WGS sequence"/>
</dbReference>
<accession>A0A8S1MNK1</accession>
<organism evidence="7 8">
    <name type="scientific">Paramecium primaurelia</name>
    <dbReference type="NCBI Taxonomy" id="5886"/>
    <lineage>
        <taxon>Eukaryota</taxon>
        <taxon>Sar</taxon>
        <taxon>Alveolata</taxon>
        <taxon>Ciliophora</taxon>
        <taxon>Intramacronucleata</taxon>
        <taxon>Oligohymenophorea</taxon>
        <taxon>Peniculida</taxon>
        <taxon>Parameciidae</taxon>
        <taxon>Paramecium</taxon>
    </lineage>
</organism>
<evidence type="ECO:0000256" key="1">
    <source>
        <dbReference type="ARBA" id="ARBA00004170"/>
    </source>
</evidence>
<dbReference type="Pfam" id="PF10601">
    <property type="entry name" value="zf-LITAF-like"/>
    <property type="match status" value="1"/>
</dbReference>
<evidence type="ECO:0000256" key="5">
    <source>
        <dbReference type="ARBA" id="ARBA00023136"/>
    </source>
</evidence>
<comment type="caution">
    <text evidence="7">The sequence shown here is derived from an EMBL/GenBank/DDBJ whole genome shotgun (WGS) entry which is preliminary data.</text>
</comment>
<evidence type="ECO:0000313" key="7">
    <source>
        <dbReference type="EMBL" id="CAD8078763.1"/>
    </source>
</evidence>
<dbReference type="InterPro" id="IPR006629">
    <property type="entry name" value="LITAF"/>
</dbReference>
<dbReference type="InterPro" id="IPR037519">
    <property type="entry name" value="LITAF_fam"/>
</dbReference>
<keyword evidence="8" id="KW-1185">Reference proteome</keyword>
<dbReference type="AlphaFoldDB" id="A0A8S1MNK1"/>
<dbReference type="PANTHER" id="PTHR23292:SF6">
    <property type="entry name" value="FI16602P1-RELATED"/>
    <property type="match status" value="1"/>
</dbReference>
<comment type="similarity">
    <text evidence="2">Belongs to the CDIP1/LITAF family.</text>
</comment>
<evidence type="ECO:0000256" key="4">
    <source>
        <dbReference type="ARBA" id="ARBA00022833"/>
    </source>
</evidence>
<reference evidence="7" key="1">
    <citation type="submission" date="2021-01" db="EMBL/GenBank/DDBJ databases">
        <authorList>
            <consortium name="Genoscope - CEA"/>
            <person name="William W."/>
        </authorList>
    </citation>
    <scope>NUCLEOTIDE SEQUENCE</scope>
</reference>
<dbReference type="GO" id="GO:0016020">
    <property type="term" value="C:membrane"/>
    <property type="evidence" value="ECO:0007669"/>
    <property type="project" value="UniProtKB-SubCell"/>
</dbReference>
<dbReference type="SMART" id="SM00714">
    <property type="entry name" value="LITAF"/>
    <property type="match status" value="1"/>
</dbReference>